<dbReference type="OrthoDB" id="6571700at2759"/>
<name>A0A8R2AZG7_ACYPI</name>
<evidence type="ECO:0000256" key="7">
    <source>
        <dbReference type="ARBA" id="ARBA00023242"/>
    </source>
</evidence>
<dbReference type="GO" id="GO:0046872">
    <property type="term" value="F:metal ion binding"/>
    <property type="evidence" value="ECO:0007669"/>
    <property type="project" value="UniProtKB-KW"/>
</dbReference>
<reference evidence="9" key="2">
    <citation type="submission" date="2022-06" db="UniProtKB">
        <authorList>
            <consortium name="EnsemblMetazoa"/>
        </authorList>
    </citation>
    <scope>IDENTIFICATION</scope>
</reference>
<dbReference type="InterPro" id="IPR045249">
    <property type="entry name" value="HARBI1-like"/>
</dbReference>
<proteinExistence type="inferred from homology"/>
<evidence type="ECO:0000256" key="2">
    <source>
        <dbReference type="ARBA" id="ARBA00004123"/>
    </source>
</evidence>
<dbReference type="GeneID" id="103308405"/>
<dbReference type="Pfam" id="PF13359">
    <property type="entry name" value="DDE_Tnp_4"/>
    <property type="match status" value="1"/>
</dbReference>
<dbReference type="EnsemblMetazoa" id="XM_008181698.1">
    <property type="protein sequence ID" value="XP_008179920.1"/>
    <property type="gene ID" value="LOC103308405"/>
</dbReference>
<dbReference type="AlphaFoldDB" id="A0A8R2AZG7"/>
<dbReference type="Proteomes" id="UP000007819">
    <property type="component" value="Chromosome X"/>
</dbReference>
<dbReference type="GO" id="GO:0004518">
    <property type="term" value="F:nuclease activity"/>
    <property type="evidence" value="ECO:0007669"/>
    <property type="project" value="UniProtKB-KW"/>
</dbReference>
<comment type="subcellular location">
    <subcellularLocation>
        <location evidence="2">Nucleus</location>
    </subcellularLocation>
</comment>
<dbReference type="GO" id="GO:0016787">
    <property type="term" value="F:hydrolase activity"/>
    <property type="evidence" value="ECO:0007669"/>
    <property type="project" value="UniProtKB-KW"/>
</dbReference>
<evidence type="ECO:0000313" key="9">
    <source>
        <dbReference type="EnsemblMetazoa" id="XP_008179920.1"/>
    </source>
</evidence>
<keyword evidence="5" id="KW-0479">Metal-binding</keyword>
<dbReference type="PANTHER" id="PTHR22930">
    <property type="match status" value="1"/>
</dbReference>
<dbReference type="KEGG" id="api:103308405"/>
<keyword evidence="10" id="KW-1185">Reference proteome</keyword>
<comment type="similarity">
    <text evidence="3">Belongs to the HARBI1 family.</text>
</comment>
<accession>A0A8R2AZG7</accession>
<evidence type="ECO:0000313" key="10">
    <source>
        <dbReference type="Proteomes" id="UP000007819"/>
    </source>
</evidence>
<dbReference type="RefSeq" id="XP_008179920.1">
    <property type="nucleotide sequence ID" value="XM_008181698.1"/>
</dbReference>
<evidence type="ECO:0000256" key="6">
    <source>
        <dbReference type="ARBA" id="ARBA00022801"/>
    </source>
</evidence>
<keyword evidence="6" id="KW-0378">Hydrolase</keyword>
<dbReference type="GO" id="GO:0005634">
    <property type="term" value="C:nucleus"/>
    <property type="evidence" value="ECO:0007669"/>
    <property type="project" value="UniProtKB-SubCell"/>
</dbReference>
<dbReference type="InterPro" id="IPR027806">
    <property type="entry name" value="HARBI1_dom"/>
</dbReference>
<organism evidence="9 10">
    <name type="scientific">Acyrthosiphon pisum</name>
    <name type="common">Pea aphid</name>
    <dbReference type="NCBI Taxonomy" id="7029"/>
    <lineage>
        <taxon>Eukaryota</taxon>
        <taxon>Metazoa</taxon>
        <taxon>Ecdysozoa</taxon>
        <taxon>Arthropoda</taxon>
        <taxon>Hexapoda</taxon>
        <taxon>Insecta</taxon>
        <taxon>Pterygota</taxon>
        <taxon>Neoptera</taxon>
        <taxon>Paraneoptera</taxon>
        <taxon>Hemiptera</taxon>
        <taxon>Sternorrhyncha</taxon>
        <taxon>Aphidomorpha</taxon>
        <taxon>Aphidoidea</taxon>
        <taxon>Aphididae</taxon>
        <taxon>Macrosiphini</taxon>
        <taxon>Acyrthosiphon</taxon>
    </lineage>
</organism>
<evidence type="ECO:0000256" key="5">
    <source>
        <dbReference type="ARBA" id="ARBA00022723"/>
    </source>
</evidence>
<reference evidence="10" key="1">
    <citation type="submission" date="2010-06" db="EMBL/GenBank/DDBJ databases">
        <authorList>
            <person name="Jiang H."/>
            <person name="Abraham K."/>
            <person name="Ali S."/>
            <person name="Alsbrooks S.L."/>
            <person name="Anim B.N."/>
            <person name="Anosike U.S."/>
            <person name="Attaway T."/>
            <person name="Bandaranaike D.P."/>
            <person name="Battles P.K."/>
            <person name="Bell S.N."/>
            <person name="Bell A.V."/>
            <person name="Beltran B."/>
            <person name="Bickham C."/>
            <person name="Bustamante Y."/>
            <person name="Caleb T."/>
            <person name="Canada A."/>
            <person name="Cardenas V."/>
            <person name="Carter K."/>
            <person name="Chacko J."/>
            <person name="Chandrabose M.N."/>
            <person name="Chavez D."/>
            <person name="Chavez A."/>
            <person name="Chen L."/>
            <person name="Chu H.-S."/>
            <person name="Claassen K.J."/>
            <person name="Cockrell R."/>
            <person name="Collins M."/>
            <person name="Cooper J.A."/>
            <person name="Cree A."/>
            <person name="Curry S.M."/>
            <person name="Da Y."/>
            <person name="Dao M.D."/>
            <person name="Das B."/>
            <person name="Davila M.-L."/>
            <person name="Davy-Carroll L."/>
            <person name="Denson S."/>
            <person name="Dinh H."/>
            <person name="Ebong V.E."/>
            <person name="Edwards J.R."/>
            <person name="Egan A."/>
            <person name="El-Daye J."/>
            <person name="Escobedo L."/>
            <person name="Fernandez S."/>
            <person name="Fernando P.R."/>
            <person name="Flagg N."/>
            <person name="Forbes L.D."/>
            <person name="Fowler R.G."/>
            <person name="Fu Q."/>
            <person name="Gabisi R.A."/>
            <person name="Ganer J."/>
            <person name="Garbino Pronczuk A."/>
            <person name="Garcia R.M."/>
            <person name="Garner T."/>
            <person name="Garrett T.E."/>
            <person name="Gonzalez D.A."/>
            <person name="Hamid H."/>
            <person name="Hawkins E.S."/>
            <person name="Hirani K."/>
            <person name="Hogues M.E."/>
            <person name="Hollins B."/>
            <person name="Hsiao C.-H."/>
            <person name="Jabil R."/>
            <person name="James M.L."/>
            <person name="Jhangiani S.N."/>
            <person name="Johnson B."/>
            <person name="Johnson Q."/>
            <person name="Joshi V."/>
            <person name="Kalu J.B."/>
            <person name="Kam C."/>
            <person name="Kashfia A."/>
            <person name="Keebler J."/>
            <person name="Kisamo H."/>
            <person name="Kovar C.L."/>
            <person name="Lago L.A."/>
            <person name="Lai C.-Y."/>
            <person name="Laidlaw J."/>
            <person name="Lara F."/>
            <person name="Le T.-K."/>
            <person name="Lee S.L."/>
            <person name="Legall F.H."/>
            <person name="Lemon S.J."/>
            <person name="Lewis L.R."/>
            <person name="Li B."/>
            <person name="Liu Y."/>
            <person name="Liu Y.-S."/>
            <person name="Lopez J."/>
            <person name="Lozado R.J."/>
            <person name="Lu J."/>
            <person name="Madu R.C."/>
            <person name="Maheshwari M."/>
            <person name="Maheshwari R."/>
            <person name="Malloy K."/>
            <person name="Martinez E."/>
            <person name="Mathew T."/>
            <person name="Mercado I.C."/>
            <person name="Mercado C."/>
            <person name="Meyer B."/>
            <person name="Montgomery K."/>
            <person name="Morgan M.B."/>
            <person name="Munidasa M."/>
            <person name="Nazareth L.V."/>
            <person name="Nelson J."/>
            <person name="Ng B.M."/>
            <person name="Nguyen N.B."/>
            <person name="Nguyen P.Q."/>
            <person name="Nguyen T."/>
            <person name="Obregon M."/>
            <person name="Okwuonu G.O."/>
            <person name="Onwere C.G."/>
            <person name="Orozco G."/>
            <person name="Parra A."/>
            <person name="Patel S."/>
            <person name="Patil S."/>
            <person name="Perez A."/>
            <person name="Perez Y."/>
            <person name="Pham C."/>
            <person name="Primus E.L."/>
            <person name="Pu L.-L."/>
            <person name="Puazo M."/>
            <person name="Qin X."/>
            <person name="Quiroz J.B."/>
            <person name="Reese J."/>
            <person name="Richards S."/>
            <person name="Rives C.M."/>
            <person name="Robberts R."/>
            <person name="Ruiz S.J."/>
            <person name="Ruiz M.J."/>
            <person name="Santibanez J."/>
            <person name="Schneider B.W."/>
            <person name="Sisson I."/>
            <person name="Smith M."/>
            <person name="Sodergren E."/>
            <person name="Song X.-Z."/>
            <person name="Song B.B."/>
            <person name="Summersgill H."/>
            <person name="Thelus R."/>
            <person name="Thornton R.D."/>
            <person name="Trejos Z.Y."/>
            <person name="Usmani K."/>
            <person name="Vattathil S."/>
            <person name="Villasana D."/>
            <person name="Walker D.L."/>
            <person name="Wang S."/>
            <person name="Wang K."/>
            <person name="White C.S."/>
            <person name="Williams A.C."/>
            <person name="Williamson J."/>
            <person name="Wilson K."/>
            <person name="Woghiren I.O."/>
            <person name="Woodworth J.R."/>
            <person name="Worley K.C."/>
            <person name="Wright R.A."/>
            <person name="Wu W."/>
            <person name="Young L."/>
            <person name="Zhang L."/>
            <person name="Zhang J."/>
            <person name="Zhu Y."/>
            <person name="Muzny D.M."/>
            <person name="Weinstock G."/>
            <person name="Gibbs R.A."/>
        </authorList>
    </citation>
    <scope>NUCLEOTIDE SEQUENCE [LARGE SCALE GENOMIC DNA]</scope>
    <source>
        <strain evidence="10">LSR1</strain>
    </source>
</reference>
<dbReference type="PANTHER" id="PTHR22930:SF269">
    <property type="entry name" value="NUCLEASE HARBI1-LIKE PROTEIN"/>
    <property type="match status" value="1"/>
</dbReference>
<protein>
    <recommendedName>
        <fullName evidence="8">DDE Tnp4 domain-containing protein</fullName>
    </recommendedName>
</protein>
<comment type="cofactor">
    <cofactor evidence="1">
        <name>a divalent metal cation</name>
        <dbReference type="ChEBI" id="CHEBI:60240"/>
    </cofactor>
</comment>
<keyword evidence="4" id="KW-0540">Nuclease</keyword>
<evidence type="ECO:0000256" key="3">
    <source>
        <dbReference type="ARBA" id="ARBA00006958"/>
    </source>
</evidence>
<keyword evidence="7" id="KW-0539">Nucleus</keyword>
<evidence type="ECO:0000256" key="4">
    <source>
        <dbReference type="ARBA" id="ARBA00022722"/>
    </source>
</evidence>
<evidence type="ECO:0000256" key="1">
    <source>
        <dbReference type="ARBA" id="ARBA00001968"/>
    </source>
</evidence>
<feature type="domain" description="DDE Tnp4" evidence="8">
    <location>
        <begin position="22"/>
        <end position="186"/>
    </location>
</feature>
<evidence type="ECO:0000259" key="8">
    <source>
        <dbReference type="Pfam" id="PF13359"/>
    </source>
</evidence>
<sequence>MWLKIAKEFNERANFPNCLGAVDGKHIRIIKPERSGLLYMNYKHYFSIGLLAIADANYKFIYVDVGSYGKDSDSTIFKNSALWENLKKKNLNIPASTTVPGVDISLPYAFVGDEAFGLDKHLLRPYSGTHLPVRKKIFNYRLSRARRYVECTFGILSNKWRIFHRPIDVHVDFAVDIVKCCCVLHNFVRDRDGFKFDDTLAISGFEEPSIVENYLVPRSVNRYRDALSNYFVSEEGQLEWQMGKI</sequence>